<organism evidence="1 2">
    <name type="scientific">Plakobranchus ocellatus</name>
    <dbReference type="NCBI Taxonomy" id="259542"/>
    <lineage>
        <taxon>Eukaryota</taxon>
        <taxon>Metazoa</taxon>
        <taxon>Spiralia</taxon>
        <taxon>Lophotrochozoa</taxon>
        <taxon>Mollusca</taxon>
        <taxon>Gastropoda</taxon>
        <taxon>Heterobranchia</taxon>
        <taxon>Euthyneura</taxon>
        <taxon>Panpulmonata</taxon>
        <taxon>Sacoglossa</taxon>
        <taxon>Placobranchoidea</taxon>
        <taxon>Plakobranchidae</taxon>
        <taxon>Plakobranchus</taxon>
    </lineage>
</organism>
<comment type="caution">
    <text evidence="1">The sequence shown here is derived from an EMBL/GenBank/DDBJ whole genome shotgun (WGS) entry which is preliminary data.</text>
</comment>
<evidence type="ECO:0000313" key="2">
    <source>
        <dbReference type="Proteomes" id="UP000735302"/>
    </source>
</evidence>
<dbReference type="AlphaFoldDB" id="A0AAV4C4T6"/>
<evidence type="ECO:0000313" key="1">
    <source>
        <dbReference type="EMBL" id="GFO26312.1"/>
    </source>
</evidence>
<keyword evidence="2" id="KW-1185">Reference proteome</keyword>
<dbReference type="Proteomes" id="UP000735302">
    <property type="component" value="Unassembled WGS sequence"/>
</dbReference>
<sequence>MRDSPAHIDKMGAFLYWGGVCVCVCVCEGGGASVPQCLASPPRDLQGPYRRPGLTEGLKTWDHLVVYWRYAKTLTFAHIDKMGAFLYRGATVSVMAWSQFTFTTLSERVY</sequence>
<dbReference type="EMBL" id="BLXT01005798">
    <property type="protein sequence ID" value="GFO26312.1"/>
    <property type="molecule type" value="Genomic_DNA"/>
</dbReference>
<accession>A0AAV4C4T6</accession>
<proteinExistence type="predicted"/>
<name>A0AAV4C4T6_9GAST</name>
<gene>
    <name evidence="1" type="ORF">PoB_005281700</name>
</gene>
<reference evidence="1 2" key="1">
    <citation type="journal article" date="2021" name="Elife">
        <title>Chloroplast acquisition without the gene transfer in kleptoplastic sea slugs, Plakobranchus ocellatus.</title>
        <authorList>
            <person name="Maeda T."/>
            <person name="Takahashi S."/>
            <person name="Yoshida T."/>
            <person name="Shimamura S."/>
            <person name="Takaki Y."/>
            <person name="Nagai Y."/>
            <person name="Toyoda A."/>
            <person name="Suzuki Y."/>
            <person name="Arimoto A."/>
            <person name="Ishii H."/>
            <person name="Satoh N."/>
            <person name="Nishiyama T."/>
            <person name="Hasebe M."/>
            <person name="Maruyama T."/>
            <person name="Minagawa J."/>
            <person name="Obokata J."/>
            <person name="Shigenobu S."/>
        </authorList>
    </citation>
    <scope>NUCLEOTIDE SEQUENCE [LARGE SCALE GENOMIC DNA]</scope>
</reference>
<protein>
    <submittedName>
        <fullName evidence="1">Uncharacterized protein</fullName>
    </submittedName>
</protein>